<reference evidence="3" key="1">
    <citation type="submission" date="2023-08" db="EMBL/GenBank/DDBJ databases">
        <title>A de novo genome assembly of Solanum verrucosum Schlechtendal, a Mexican diploid species geographically isolated from the other diploid A-genome species in potato relatives.</title>
        <authorList>
            <person name="Hosaka K."/>
        </authorList>
    </citation>
    <scope>NUCLEOTIDE SEQUENCE</scope>
    <source>
        <tissue evidence="3">Young leaves</tissue>
    </source>
</reference>
<evidence type="ECO:0000259" key="1">
    <source>
        <dbReference type="Pfam" id="PF17919"/>
    </source>
</evidence>
<dbReference type="Proteomes" id="UP001234989">
    <property type="component" value="Chromosome 5"/>
</dbReference>
<dbReference type="SUPFAM" id="SSF56672">
    <property type="entry name" value="DNA/RNA polymerases"/>
    <property type="match status" value="1"/>
</dbReference>
<evidence type="ECO:0000259" key="2">
    <source>
        <dbReference type="Pfam" id="PF24626"/>
    </source>
</evidence>
<proteinExistence type="predicted"/>
<dbReference type="EMBL" id="CP133616">
    <property type="protein sequence ID" value="WMV29697.1"/>
    <property type="molecule type" value="Genomic_DNA"/>
</dbReference>
<dbReference type="InterPro" id="IPR043502">
    <property type="entry name" value="DNA/RNA_pol_sf"/>
</dbReference>
<protein>
    <recommendedName>
        <fullName evidence="5">Reverse transcriptase/retrotransposon-derived protein RNase H-like domain-containing protein</fullName>
    </recommendedName>
</protein>
<name>A0AAF0QSV6_SOLVR</name>
<dbReference type="Pfam" id="PF17919">
    <property type="entry name" value="RT_RNaseH_2"/>
    <property type="match status" value="1"/>
</dbReference>
<organism evidence="3 4">
    <name type="scientific">Solanum verrucosum</name>
    <dbReference type="NCBI Taxonomy" id="315347"/>
    <lineage>
        <taxon>Eukaryota</taxon>
        <taxon>Viridiplantae</taxon>
        <taxon>Streptophyta</taxon>
        <taxon>Embryophyta</taxon>
        <taxon>Tracheophyta</taxon>
        <taxon>Spermatophyta</taxon>
        <taxon>Magnoliopsida</taxon>
        <taxon>eudicotyledons</taxon>
        <taxon>Gunneridae</taxon>
        <taxon>Pentapetalae</taxon>
        <taxon>asterids</taxon>
        <taxon>lamiids</taxon>
        <taxon>Solanales</taxon>
        <taxon>Solanaceae</taxon>
        <taxon>Solanoideae</taxon>
        <taxon>Solaneae</taxon>
        <taxon>Solanum</taxon>
    </lineage>
</organism>
<dbReference type="InterPro" id="IPR056924">
    <property type="entry name" value="SH3_Tf2-1"/>
</dbReference>
<evidence type="ECO:0000313" key="3">
    <source>
        <dbReference type="EMBL" id="WMV29697.1"/>
    </source>
</evidence>
<dbReference type="InterPro" id="IPR041577">
    <property type="entry name" value="RT_RNaseH_2"/>
</dbReference>
<gene>
    <name evidence="3" type="ORF">MTR67_023082</name>
</gene>
<accession>A0AAF0QSV6</accession>
<evidence type="ECO:0000313" key="4">
    <source>
        <dbReference type="Proteomes" id="UP001234989"/>
    </source>
</evidence>
<feature type="domain" description="Tf2-1-like SH3-like" evidence="2">
    <location>
        <begin position="6"/>
        <end position="41"/>
    </location>
</feature>
<sequence>MKGVMSFGKKGKLSPRYIGPYRISKRIGNVAYELELPQELAVAYLVAFPLCKLFGKDIVFDFDANNVKVFLRLKEKLVSVSIIIAPDWSVPFKMMCDASGVVLGPVLGQHKNKLFHLVYYARKMLNSAQKNYTITNKNCWLLCMALRNFEPICWVLRLSGYQKKKFLFDVKKYFWNKPCRFGECDDHIVQQCVLEVEVKVILGAYHASPVGGHC</sequence>
<dbReference type="AlphaFoldDB" id="A0AAF0QSV6"/>
<feature type="domain" description="Reverse transcriptase/retrotransposon-derived protein RNase H-like" evidence="1">
    <location>
        <begin position="66"/>
        <end position="153"/>
    </location>
</feature>
<keyword evidence="4" id="KW-1185">Reference proteome</keyword>
<evidence type="ECO:0008006" key="5">
    <source>
        <dbReference type="Google" id="ProtNLM"/>
    </source>
</evidence>
<dbReference type="Pfam" id="PF24626">
    <property type="entry name" value="SH3_Tf2-1"/>
    <property type="match status" value="1"/>
</dbReference>
<dbReference type="PANTHER" id="PTHR34072:SF57">
    <property type="entry name" value="RNA-DIRECTED DNA POLYMERASE"/>
    <property type="match status" value="1"/>
</dbReference>
<dbReference type="PANTHER" id="PTHR34072">
    <property type="entry name" value="ENZYMATIC POLYPROTEIN-RELATED"/>
    <property type="match status" value="1"/>
</dbReference>